<dbReference type="EMBL" id="JANAVB010021800">
    <property type="protein sequence ID" value="KAJ6824725.1"/>
    <property type="molecule type" value="Genomic_DNA"/>
</dbReference>
<keyword evidence="2" id="KW-1185">Reference proteome</keyword>
<organism evidence="1 2">
    <name type="scientific">Iris pallida</name>
    <name type="common">Sweet iris</name>
    <dbReference type="NCBI Taxonomy" id="29817"/>
    <lineage>
        <taxon>Eukaryota</taxon>
        <taxon>Viridiplantae</taxon>
        <taxon>Streptophyta</taxon>
        <taxon>Embryophyta</taxon>
        <taxon>Tracheophyta</taxon>
        <taxon>Spermatophyta</taxon>
        <taxon>Magnoliopsida</taxon>
        <taxon>Liliopsida</taxon>
        <taxon>Asparagales</taxon>
        <taxon>Iridaceae</taxon>
        <taxon>Iridoideae</taxon>
        <taxon>Irideae</taxon>
        <taxon>Iris</taxon>
    </lineage>
</organism>
<reference evidence="1" key="2">
    <citation type="submission" date="2023-04" db="EMBL/GenBank/DDBJ databases">
        <authorList>
            <person name="Bruccoleri R.E."/>
            <person name="Oakeley E.J."/>
            <person name="Faust A.-M."/>
            <person name="Dessus-Babus S."/>
            <person name="Altorfer M."/>
            <person name="Burckhardt D."/>
            <person name="Oertli M."/>
            <person name="Naumann U."/>
            <person name="Petersen F."/>
            <person name="Wong J."/>
        </authorList>
    </citation>
    <scope>NUCLEOTIDE SEQUENCE</scope>
    <source>
        <strain evidence="1">GSM-AAB239-AS_SAM_17_03QT</strain>
        <tissue evidence="1">Leaf</tissue>
    </source>
</reference>
<evidence type="ECO:0000313" key="1">
    <source>
        <dbReference type="EMBL" id="KAJ6824725.1"/>
    </source>
</evidence>
<reference evidence="1" key="1">
    <citation type="journal article" date="2023" name="GigaByte">
        <title>Genome assembly of the bearded iris, Iris pallida Lam.</title>
        <authorList>
            <person name="Bruccoleri R.E."/>
            <person name="Oakeley E.J."/>
            <person name="Faust A.M.E."/>
            <person name="Altorfer M."/>
            <person name="Dessus-Babus S."/>
            <person name="Burckhardt D."/>
            <person name="Oertli M."/>
            <person name="Naumann U."/>
            <person name="Petersen F."/>
            <person name="Wong J."/>
        </authorList>
    </citation>
    <scope>NUCLEOTIDE SEQUENCE</scope>
    <source>
        <strain evidence="1">GSM-AAB239-AS_SAM_17_03QT</strain>
    </source>
</reference>
<name>A0AAX6G8U0_IRIPA</name>
<gene>
    <name evidence="1" type="ORF">M6B38_379510</name>
</gene>
<dbReference type="Proteomes" id="UP001140949">
    <property type="component" value="Unassembled WGS sequence"/>
</dbReference>
<evidence type="ECO:0000313" key="2">
    <source>
        <dbReference type="Proteomes" id="UP001140949"/>
    </source>
</evidence>
<sequence>MLPISPCFLRLLDEVFGWPWRISSLAWQAVQAAISW</sequence>
<accession>A0AAX6G8U0</accession>
<comment type="caution">
    <text evidence="1">The sequence shown here is derived from an EMBL/GenBank/DDBJ whole genome shotgun (WGS) entry which is preliminary data.</text>
</comment>
<dbReference type="AlphaFoldDB" id="A0AAX6G8U0"/>
<proteinExistence type="predicted"/>
<protein>
    <submittedName>
        <fullName evidence="1">Uncharacterized protein</fullName>
    </submittedName>
</protein>